<dbReference type="Gene3D" id="3.20.20.20">
    <property type="entry name" value="Dihydropteroate synthase-like"/>
    <property type="match status" value="1"/>
</dbReference>
<dbReference type="Gene3D" id="2.100.10.50">
    <property type="match status" value="1"/>
</dbReference>
<feature type="domain" description="Pterin-binding" evidence="17">
    <location>
        <begin position="1208"/>
        <end position="1536"/>
    </location>
</feature>
<comment type="catalytic activity">
    <reaction evidence="2">
        <text>6-hydroxymethyl-7,8-dihydropterin + ATP = (7,8-dihydropterin-6-yl)methyl diphosphate + AMP + H(+)</text>
        <dbReference type="Rhea" id="RHEA:11412"/>
        <dbReference type="ChEBI" id="CHEBI:15378"/>
        <dbReference type="ChEBI" id="CHEBI:30616"/>
        <dbReference type="ChEBI" id="CHEBI:44841"/>
        <dbReference type="ChEBI" id="CHEBI:72950"/>
        <dbReference type="ChEBI" id="CHEBI:456215"/>
        <dbReference type="EC" id="2.7.6.3"/>
    </reaction>
</comment>
<dbReference type="InterPro" id="IPR006157">
    <property type="entry name" value="FolB_dom"/>
</dbReference>
<keyword evidence="11" id="KW-0418">Kinase</keyword>
<evidence type="ECO:0000256" key="1">
    <source>
        <dbReference type="ARBA" id="ARBA00000012"/>
    </source>
</evidence>
<comment type="similarity">
    <text evidence="7">In the C-terminal section; belongs to the DHPS family.</text>
</comment>
<dbReference type="NCBIfam" id="TIGR00526">
    <property type="entry name" value="folB_dom"/>
    <property type="match status" value="1"/>
</dbReference>
<dbReference type="SMART" id="SM00905">
    <property type="entry name" value="FolB"/>
    <property type="match status" value="2"/>
</dbReference>
<dbReference type="InterPro" id="IPR000489">
    <property type="entry name" value="Pterin-binding_dom"/>
</dbReference>
<dbReference type="GO" id="GO:0016301">
    <property type="term" value="F:kinase activity"/>
    <property type="evidence" value="ECO:0007669"/>
    <property type="project" value="UniProtKB-KW"/>
</dbReference>
<keyword evidence="13" id="KW-0460">Magnesium</keyword>
<dbReference type="PROSITE" id="PS50972">
    <property type="entry name" value="PTERIN_BINDING"/>
    <property type="match status" value="1"/>
</dbReference>
<dbReference type="Pfam" id="PF02152">
    <property type="entry name" value="FolB"/>
    <property type="match status" value="2"/>
</dbReference>
<evidence type="ECO:0000256" key="7">
    <source>
        <dbReference type="ARBA" id="ARBA00009951"/>
    </source>
</evidence>
<dbReference type="Gene3D" id="3.30.70.560">
    <property type="entry name" value="7,8-Dihydro-6-hydroxymethylpterin-pyrophosphokinase HPPK"/>
    <property type="match status" value="1"/>
</dbReference>
<dbReference type="PANTHER" id="PTHR20941:SF1">
    <property type="entry name" value="FOLIC ACID SYNTHESIS PROTEIN FOL1"/>
    <property type="match status" value="1"/>
</dbReference>
<dbReference type="CDD" id="cd00739">
    <property type="entry name" value="DHPS"/>
    <property type="match status" value="1"/>
</dbReference>
<evidence type="ECO:0000256" key="3">
    <source>
        <dbReference type="ARBA" id="ARBA00001946"/>
    </source>
</evidence>
<evidence type="ECO:0000256" key="4">
    <source>
        <dbReference type="ARBA" id="ARBA00004763"/>
    </source>
</evidence>
<keyword evidence="9" id="KW-0479">Metal-binding</keyword>
<evidence type="ECO:0000313" key="18">
    <source>
        <dbReference type="EMBL" id="KAJ8475442.1"/>
    </source>
</evidence>
<dbReference type="NCBIfam" id="TIGR01498">
    <property type="entry name" value="folK"/>
    <property type="match status" value="1"/>
</dbReference>
<evidence type="ECO:0000256" key="11">
    <source>
        <dbReference type="ARBA" id="ARBA00022777"/>
    </source>
</evidence>
<dbReference type="InterPro" id="IPR006390">
    <property type="entry name" value="DHP_synth_dom"/>
</dbReference>
<dbReference type="InterPro" id="IPR004843">
    <property type="entry name" value="Calcineurin-like_PHP"/>
</dbReference>
<name>A0AAD7TRY2_9APHY</name>
<dbReference type="InterPro" id="IPR011005">
    <property type="entry name" value="Dihydropteroate_synth-like_sf"/>
</dbReference>
<dbReference type="PANTHER" id="PTHR20941">
    <property type="entry name" value="FOLATE SYNTHESIS PROTEINS"/>
    <property type="match status" value="1"/>
</dbReference>
<protein>
    <recommendedName>
        <fullName evidence="17">Pterin-binding domain-containing protein</fullName>
    </recommendedName>
</protein>
<keyword evidence="16" id="KW-0812">Transmembrane</keyword>
<dbReference type="InterPro" id="IPR043133">
    <property type="entry name" value="GTP-CH-I_C/QueF"/>
</dbReference>
<evidence type="ECO:0000256" key="15">
    <source>
        <dbReference type="ARBA" id="ARBA00023268"/>
    </source>
</evidence>
<evidence type="ECO:0000256" key="9">
    <source>
        <dbReference type="ARBA" id="ARBA00022723"/>
    </source>
</evidence>
<dbReference type="InterPro" id="IPR035907">
    <property type="entry name" value="Hppk_sf"/>
</dbReference>
<comment type="cofactor">
    <cofactor evidence="3">
        <name>Mg(2+)</name>
        <dbReference type="ChEBI" id="CHEBI:18420"/>
    </cofactor>
</comment>
<feature type="transmembrane region" description="Helical" evidence="16">
    <location>
        <begin position="12"/>
        <end position="37"/>
    </location>
</feature>
<evidence type="ECO:0000256" key="8">
    <source>
        <dbReference type="ARBA" id="ARBA00022679"/>
    </source>
</evidence>
<comment type="pathway">
    <text evidence="4">Cofactor biosynthesis; tetrahydrofolate biosynthesis; 7,8-dihydrofolate from 2-amino-4-hydroxy-6-hydroxymethyl-7,8-dihydropteridine diphosphate and 4-aminobenzoate: step 1/2.</text>
</comment>
<evidence type="ECO:0000256" key="14">
    <source>
        <dbReference type="ARBA" id="ARBA00022909"/>
    </source>
</evidence>
<gene>
    <name evidence="18" type="ORF">ONZ51_g6542</name>
</gene>
<organism evidence="18 19">
    <name type="scientific">Trametes cubensis</name>
    <dbReference type="NCBI Taxonomy" id="1111947"/>
    <lineage>
        <taxon>Eukaryota</taxon>
        <taxon>Fungi</taxon>
        <taxon>Dikarya</taxon>
        <taxon>Basidiomycota</taxon>
        <taxon>Agaricomycotina</taxon>
        <taxon>Agaricomycetes</taxon>
        <taxon>Polyporales</taxon>
        <taxon>Polyporaceae</taxon>
        <taxon>Trametes</taxon>
    </lineage>
</organism>
<comment type="similarity">
    <text evidence="6">In the N-terminal section; belongs to the DHNA family.</text>
</comment>
<comment type="catalytic activity">
    <reaction evidence="1">
        <text>(7,8-dihydropterin-6-yl)methyl diphosphate + 4-aminobenzoate = 7,8-dihydropteroate + diphosphate</text>
        <dbReference type="Rhea" id="RHEA:19949"/>
        <dbReference type="ChEBI" id="CHEBI:17836"/>
        <dbReference type="ChEBI" id="CHEBI:17839"/>
        <dbReference type="ChEBI" id="CHEBI:33019"/>
        <dbReference type="ChEBI" id="CHEBI:72950"/>
        <dbReference type="EC" id="2.5.1.15"/>
    </reaction>
</comment>
<evidence type="ECO:0000259" key="17">
    <source>
        <dbReference type="PROSITE" id="PS50972"/>
    </source>
</evidence>
<dbReference type="Gene3D" id="3.60.21.10">
    <property type="match status" value="1"/>
</dbReference>
<dbReference type="PROSITE" id="PS51257">
    <property type="entry name" value="PROKAR_LIPOPROTEIN"/>
    <property type="match status" value="1"/>
</dbReference>
<proteinExistence type="inferred from homology"/>
<dbReference type="PROSITE" id="PS00794">
    <property type="entry name" value="HPPK"/>
    <property type="match status" value="1"/>
</dbReference>
<dbReference type="Pfam" id="PF00149">
    <property type="entry name" value="Metallophos"/>
    <property type="match status" value="1"/>
</dbReference>
<evidence type="ECO:0000256" key="2">
    <source>
        <dbReference type="ARBA" id="ARBA00000198"/>
    </source>
</evidence>
<dbReference type="InterPro" id="IPR000550">
    <property type="entry name" value="Hppk"/>
</dbReference>
<dbReference type="GO" id="GO:0046654">
    <property type="term" value="P:tetrahydrofolate biosynthetic process"/>
    <property type="evidence" value="ECO:0007669"/>
    <property type="project" value="TreeGrafter"/>
</dbReference>
<accession>A0AAD7TRY2</accession>
<dbReference type="GO" id="GO:0016787">
    <property type="term" value="F:hydrolase activity"/>
    <property type="evidence" value="ECO:0007669"/>
    <property type="project" value="InterPro"/>
</dbReference>
<sequence>MAKFSLFRLGRFLRSIFVPAASIIGFSCLLTYIFVLYQPTLGPGSIQQIGWQAWDVIREYGGQVSGSATSMPSETLEEPGIGPIPDGVDWWNVTTGMENVDSASLPLDVWDPLMQHDTGLSEIHITECAIDPWFVPSIAADLCYPSTTKEEDALKGKWVRVEHNLKEQATLKSLNVYYRRTRRHDIPLVTDIQILPDKATPSPFSSSWKKVAHSINPGGEKRFLWYKTDKAWRDMTDAERRNDIITEIDVLFGSDDPWYGFEKVDWAAFDGSSRLEPVWLTFRKGVKREASPKLLRNPRANNAHIAPPRAPPLHFSRDGKFKIMQIADLHYSVSVGSCRDTDIKPCTASDNLTTTLLGRMLDAEKPDLVVFTGDQLNGQGTSWDSQSVLAKFSKAVTQRGIPWAAVFGNHDDEDGLSRQEQIRYMQGLPYSLVEPGPKDIHGVGNYVLKVKSADASKTHLLTLYFLDSGAYYSSIFDWIGIYTDEYDYIRQDQIDWFLQESASIDAIERPFTPDSAKDIGDIWARQAADQILPGSKRLAKPNALMFFHIPLAESYSAADVDSKTGRPLDVGIHDLEEPGAAKRQDGFFHKGLLQALESDHRAGGRAPEVKVVANGHCHLTENCRRVKGVWLCFGGGGSYSGYGRVGFDRRFRIYDISDYGETIRTYKRTENDEIVDDMILAGRGAPSPQSRFSDYIRVKDLALTVSFSDGSRWPSSTPHPQPVVVTCSIAYDVRRAAAGDDLNHSVNYSAVASNIKAVGDAEVFPSTEAFADRICETHARRFPDAGTLTLSIARTKALLYGASFGMEFTKRSGEDPEEETFFLRELTCYAILGIHPHERQRKQHVCVDVSLTKKRSRLVPLDYRALEQRLFDFVEESKYLTVESLASEIAKLVLSFVGEDHSRATVRVSKPSALLTAEASEVEVTRSFAETDVQDTHATPSIPLSAATSSTTTIPRPFEVRNSPGTSSNSLLHKAAIAIGTNLGDRFANIELALRLLEAPSTDLDNWEGEPQVVIVDTSFMYETAPMYVAEQPRFINCACMIETNLEPRALLGFLKHIENTVGRVESFRNGPRAIDLDIVFYDSIVMDTRPESARGKLDNLSGELVIPHPRLGEREFVLRPLTDMIPEYIIPTTGKSVEASLVTLMAQPSTAPAMYKVIPFPRYPLPNRRGEQPSHLSKIRPVPPTATYWTFPVTNHPSSGKQPPRKSYIMATLNATPDSFSDGSAHYSLPDALSYANAAVSDGANIIDIGGYSTRPGASYVSPEEEFSRVVPVVQAIRGLWQEGAVTTPGGKLPSIAKTAATLISVDTFRWEVAEESVHAGANCINDVYAFSGPDWPATARSAEHFAKMRQVARDLAVPVVLMHSRGPASANKDYSQYDYAMDADGRGAVLEGVRVELGAKVEAAVKGRGGIRRWLVIVDPGLGFSKTVEGNLEVLRDAASVVSEYSERLRNLTAPPSRPLRNPLAGYPMLVGASRKSFLGAILERPDSVGNYEGRQTRPVERDFATAAAVSCAVQQGATVVRVHDVLRLGDVVRIGTALWS</sequence>
<dbReference type="SUPFAM" id="SSF56300">
    <property type="entry name" value="Metallo-dependent phosphatases"/>
    <property type="match status" value="1"/>
</dbReference>
<keyword evidence="15" id="KW-0511">Multifunctional enzyme</keyword>
<dbReference type="Pfam" id="PF00809">
    <property type="entry name" value="Pterin_bind"/>
    <property type="match status" value="2"/>
</dbReference>
<comment type="caution">
    <text evidence="18">The sequence shown here is derived from an EMBL/GenBank/DDBJ whole genome shotgun (WGS) entry which is preliminary data.</text>
</comment>
<dbReference type="Gene3D" id="3.30.1130.10">
    <property type="match status" value="2"/>
</dbReference>
<evidence type="ECO:0000256" key="13">
    <source>
        <dbReference type="ARBA" id="ARBA00022842"/>
    </source>
</evidence>
<dbReference type="GO" id="GO:0003848">
    <property type="term" value="F:2-amino-4-hydroxy-6-hydroxymethyldihydropteridine diphosphokinase activity"/>
    <property type="evidence" value="ECO:0007669"/>
    <property type="project" value="UniProtKB-EC"/>
</dbReference>
<keyword evidence="16" id="KW-1133">Transmembrane helix</keyword>
<keyword evidence="10" id="KW-0547">Nucleotide-binding</keyword>
<dbReference type="CDD" id="cd07383">
    <property type="entry name" value="MPP_Dcr2"/>
    <property type="match status" value="1"/>
</dbReference>
<dbReference type="InterPro" id="IPR045031">
    <property type="entry name" value="DHP_synth-like"/>
</dbReference>
<dbReference type="CDD" id="cd00483">
    <property type="entry name" value="HPPK"/>
    <property type="match status" value="1"/>
</dbReference>
<dbReference type="InterPro" id="IPR029052">
    <property type="entry name" value="Metallo-depent_PP-like"/>
</dbReference>
<dbReference type="SUPFAM" id="SSF55083">
    <property type="entry name" value="6-hydroxymethyl-7,8-dihydropterin pyrophosphokinase, HPPK"/>
    <property type="match status" value="1"/>
</dbReference>
<evidence type="ECO:0000256" key="10">
    <source>
        <dbReference type="ARBA" id="ARBA00022741"/>
    </source>
</evidence>
<evidence type="ECO:0000256" key="16">
    <source>
        <dbReference type="SAM" id="Phobius"/>
    </source>
</evidence>
<dbReference type="PROSITE" id="PS00793">
    <property type="entry name" value="DHPS_2"/>
    <property type="match status" value="1"/>
</dbReference>
<evidence type="ECO:0000256" key="12">
    <source>
        <dbReference type="ARBA" id="ARBA00022840"/>
    </source>
</evidence>
<dbReference type="GO" id="GO:0004150">
    <property type="term" value="F:dihydroneopterin aldolase activity"/>
    <property type="evidence" value="ECO:0007669"/>
    <property type="project" value="InterPro"/>
</dbReference>
<keyword evidence="14" id="KW-0289">Folate biosynthesis</keyword>
<dbReference type="SUPFAM" id="SSF51717">
    <property type="entry name" value="Dihydropteroate synthetase-like"/>
    <property type="match status" value="1"/>
</dbReference>
<keyword evidence="8" id="KW-0808">Transferase</keyword>
<dbReference type="GO" id="GO:0046656">
    <property type="term" value="P:folic acid biosynthetic process"/>
    <property type="evidence" value="ECO:0007669"/>
    <property type="project" value="UniProtKB-KW"/>
</dbReference>
<keyword evidence="19" id="KW-1185">Reference proteome</keyword>
<evidence type="ECO:0000256" key="5">
    <source>
        <dbReference type="ARBA" id="ARBA00005051"/>
    </source>
</evidence>
<evidence type="ECO:0000256" key="6">
    <source>
        <dbReference type="ARBA" id="ARBA00009640"/>
    </source>
</evidence>
<dbReference type="EMBL" id="JAPEVG010000159">
    <property type="protein sequence ID" value="KAJ8475442.1"/>
    <property type="molecule type" value="Genomic_DNA"/>
</dbReference>
<dbReference type="GO" id="GO:0046872">
    <property type="term" value="F:metal ion binding"/>
    <property type="evidence" value="ECO:0007669"/>
    <property type="project" value="UniProtKB-KW"/>
</dbReference>
<comment type="pathway">
    <text evidence="5">Cofactor biosynthesis; tetrahydrofolate biosynthesis; 2-amino-4-hydroxy-6-hydroxymethyl-7,8-dihydropteridine diphosphate from 7,8-dihydroneopterin triphosphate: step 4/4.</text>
</comment>
<keyword evidence="12" id="KW-0067">ATP-binding</keyword>
<dbReference type="SUPFAM" id="SSF55620">
    <property type="entry name" value="Tetrahydrobiopterin biosynthesis enzymes-like"/>
    <property type="match status" value="2"/>
</dbReference>
<dbReference type="GO" id="GO:0005740">
    <property type="term" value="C:mitochondrial envelope"/>
    <property type="evidence" value="ECO:0007669"/>
    <property type="project" value="TreeGrafter"/>
</dbReference>
<reference evidence="18" key="1">
    <citation type="submission" date="2022-11" db="EMBL/GenBank/DDBJ databases">
        <title>Genome Sequence of Cubamyces cubensis.</title>
        <authorList>
            <person name="Buettner E."/>
        </authorList>
    </citation>
    <scope>NUCLEOTIDE SEQUENCE</scope>
    <source>
        <strain evidence="18">MPL-01</strain>
    </source>
</reference>
<dbReference type="Pfam" id="PF01288">
    <property type="entry name" value="HPPK"/>
    <property type="match status" value="1"/>
</dbReference>
<dbReference type="GO" id="GO:0005524">
    <property type="term" value="F:ATP binding"/>
    <property type="evidence" value="ECO:0007669"/>
    <property type="project" value="UniProtKB-KW"/>
</dbReference>
<dbReference type="GO" id="GO:0004156">
    <property type="term" value="F:dihydropteroate synthase activity"/>
    <property type="evidence" value="ECO:0007669"/>
    <property type="project" value="UniProtKB-EC"/>
</dbReference>
<dbReference type="Proteomes" id="UP001215151">
    <property type="component" value="Unassembled WGS sequence"/>
</dbReference>
<evidence type="ECO:0000313" key="19">
    <source>
        <dbReference type="Proteomes" id="UP001215151"/>
    </source>
</evidence>
<keyword evidence="16" id="KW-0472">Membrane</keyword>